<dbReference type="AlphaFoldDB" id="A0A4V5N608"/>
<name>A0A4V5N608_9PEZI</name>
<accession>A0A4V5N608</accession>
<dbReference type="Proteomes" id="UP000308549">
    <property type="component" value="Unassembled WGS sequence"/>
</dbReference>
<reference evidence="1 2" key="1">
    <citation type="submission" date="2017-03" db="EMBL/GenBank/DDBJ databases">
        <title>Genomes of endolithic fungi from Antarctica.</title>
        <authorList>
            <person name="Coleine C."/>
            <person name="Masonjones S."/>
            <person name="Stajich J.E."/>
        </authorList>
    </citation>
    <scope>NUCLEOTIDE SEQUENCE [LARGE SCALE GENOMIC DNA]</scope>
    <source>
        <strain evidence="1 2">CCFEE 6315</strain>
    </source>
</reference>
<proteinExistence type="predicted"/>
<sequence length="174" mass="19878">MASQEEPPTLAHLSLQTSRGRLFPILDRFLEVNIAFRGQDEIRFAIVDDLGKTYVDEAMVHECGPTMALFQGKQPYECYELLCQLRFETTSDINPTEFVILDERSVKGDTAIVAILLLPYKEKGERFNFVRVAFEIAHWLLCRYVHDLYDERLNRIADEAEDGVLRAAALPPGV</sequence>
<dbReference type="EMBL" id="NAJL01000001">
    <property type="protein sequence ID" value="TKA34029.1"/>
    <property type="molecule type" value="Genomic_DNA"/>
</dbReference>
<evidence type="ECO:0000313" key="1">
    <source>
        <dbReference type="EMBL" id="TKA34029.1"/>
    </source>
</evidence>
<dbReference type="OrthoDB" id="4483229at2759"/>
<organism evidence="1 2">
    <name type="scientific">Salinomyces thailandicus</name>
    <dbReference type="NCBI Taxonomy" id="706561"/>
    <lineage>
        <taxon>Eukaryota</taxon>
        <taxon>Fungi</taxon>
        <taxon>Dikarya</taxon>
        <taxon>Ascomycota</taxon>
        <taxon>Pezizomycotina</taxon>
        <taxon>Dothideomycetes</taxon>
        <taxon>Dothideomycetidae</taxon>
        <taxon>Mycosphaerellales</taxon>
        <taxon>Teratosphaeriaceae</taxon>
        <taxon>Salinomyces</taxon>
    </lineage>
</organism>
<evidence type="ECO:0000313" key="2">
    <source>
        <dbReference type="Proteomes" id="UP000308549"/>
    </source>
</evidence>
<gene>
    <name evidence="1" type="ORF">B0A50_00009</name>
</gene>
<protein>
    <submittedName>
        <fullName evidence="1">Uncharacterized protein</fullName>
    </submittedName>
</protein>
<keyword evidence="2" id="KW-1185">Reference proteome</keyword>
<comment type="caution">
    <text evidence="1">The sequence shown here is derived from an EMBL/GenBank/DDBJ whole genome shotgun (WGS) entry which is preliminary data.</text>
</comment>